<feature type="transmembrane region" description="Helical" evidence="5">
    <location>
        <begin position="478"/>
        <end position="498"/>
    </location>
</feature>
<comment type="caution">
    <text evidence="7">The sequence shown here is derived from an EMBL/GenBank/DDBJ whole genome shotgun (WGS) entry which is preliminary data.</text>
</comment>
<dbReference type="Proteomes" id="UP001515480">
    <property type="component" value="Unassembled WGS sequence"/>
</dbReference>
<dbReference type="Pfam" id="PF01490">
    <property type="entry name" value="Aa_trans"/>
    <property type="match status" value="1"/>
</dbReference>
<gene>
    <name evidence="7" type="ORF">AB1Y20_021330</name>
</gene>
<name>A0AB34JJC1_PRYPA</name>
<keyword evidence="3 5" id="KW-1133">Transmembrane helix</keyword>
<dbReference type="EMBL" id="JBGBPQ010000007">
    <property type="protein sequence ID" value="KAL1521675.1"/>
    <property type="molecule type" value="Genomic_DNA"/>
</dbReference>
<dbReference type="GO" id="GO:0016020">
    <property type="term" value="C:membrane"/>
    <property type="evidence" value="ECO:0007669"/>
    <property type="project" value="UniProtKB-SubCell"/>
</dbReference>
<keyword evidence="4 5" id="KW-0472">Membrane</keyword>
<comment type="subcellular location">
    <subcellularLocation>
        <location evidence="1">Membrane</location>
        <topology evidence="1">Multi-pass membrane protein</topology>
    </subcellularLocation>
</comment>
<evidence type="ECO:0000256" key="5">
    <source>
        <dbReference type="SAM" id="Phobius"/>
    </source>
</evidence>
<evidence type="ECO:0000256" key="3">
    <source>
        <dbReference type="ARBA" id="ARBA00022989"/>
    </source>
</evidence>
<sequence>MMMSRGEFISSLEARQMAATALSVRLLHAEAERPLARVSPYNVIRTAAPLLLAIAGSALSPLPCAFSLTGVPAGTTIMLAIAAANDYTTVIMVRAASRANVSGYEEVVFTAGGRRARNAARIALIVLLFGSLCGCLGVIQETSARALQLTEAHKAMWLGASEAGRAVLLCAETLVVVLPLSLASLGDLPVVSLVGVGMMLVVAAYVLQQAASRNATSVSTSTVLSTDLVHLPEAASTFGYAFYIQPCALPLLRTLPAGEVGARTLEQALHLTFAITSVAYLCVGVGGFLLFQGVGVPQDLFTGFEGHIGGALNAFFAIYLMFCFPPILVPLRETLVRLYRQRQFMAGFVASPPSPLHTMIVDDNDAEGPSASVEQQQGHAAALRRDDATLPPLMNGLLTAGLVGAALSVALLLPDESATLFSLTGATGVCFVSYVLPVLVLWWEQSKSDRGTSSEAAQQPAAPDTSSRCSKWSTQRGLPFFVLFLGSCVSALTLLAVVRNFFVHRSVCAAE</sequence>
<keyword evidence="2 5" id="KW-0812">Transmembrane</keyword>
<proteinExistence type="predicted"/>
<feature type="domain" description="Amino acid transporter transmembrane" evidence="6">
    <location>
        <begin position="43"/>
        <end position="440"/>
    </location>
</feature>
<feature type="transmembrane region" description="Helical" evidence="5">
    <location>
        <begin position="393"/>
        <end position="413"/>
    </location>
</feature>
<feature type="transmembrane region" description="Helical" evidence="5">
    <location>
        <begin position="271"/>
        <end position="291"/>
    </location>
</feature>
<protein>
    <recommendedName>
        <fullName evidence="6">Amino acid transporter transmembrane domain-containing protein</fullName>
    </recommendedName>
</protein>
<evidence type="ECO:0000259" key="6">
    <source>
        <dbReference type="Pfam" id="PF01490"/>
    </source>
</evidence>
<feature type="transmembrane region" description="Helical" evidence="5">
    <location>
        <begin position="188"/>
        <end position="207"/>
    </location>
</feature>
<dbReference type="PANTHER" id="PTHR22950">
    <property type="entry name" value="AMINO ACID TRANSPORTER"/>
    <property type="match status" value="1"/>
</dbReference>
<dbReference type="AlphaFoldDB" id="A0AB34JJC1"/>
<organism evidence="7 8">
    <name type="scientific">Prymnesium parvum</name>
    <name type="common">Toxic golden alga</name>
    <dbReference type="NCBI Taxonomy" id="97485"/>
    <lineage>
        <taxon>Eukaryota</taxon>
        <taxon>Haptista</taxon>
        <taxon>Haptophyta</taxon>
        <taxon>Prymnesiophyceae</taxon>
        <taxon>Prymnesiales</taxon>
        <taxon>Prymnesiaceae</taxon>
        <taxon>Prymnesium</taxon>
    </lineage>
</organism>
<accession>A0AB34JJC1</accession>
<reference evidence="7 8" key="1">
    <citation type="journal article" date="2024" name="Science">
        <title>Giant polyketide synthase enzymes in the biosynthesis of giant marine polyether toxins.</title>
        <authorList>
            <person name="Fallon T.R."/>
            <person name="Shende V.V."/>
            <person name="Wierzbicki I.H."/>
            <person name="Pendleton A.L."/>
            <person name="Watervoot N.F."/>
            <person name="Auber R.P."/>
            <person name="Gonzalez D.J."/>
            <person name="Wisecaver J.H."/>
            <person name="Moore B.S."/>
        </authorList>
    </citation>
    <scope>NUCLEOTIDE SEQUENCE [LARGE SCALE GENOMIC DNA]</scope>
    <source>
        <strain evidence="7 8">12B1</strain>
    </source>
</reference>
<evidence type="ECO:0000256" key="1">
    <source>
        <dbReference type="ARBA" id="ARBA00004141"/>
    </source>
</evidence>
<evidence type="ECO:0000256" key="4">
    <source>
        <dbReference type="ARBA" id="ARBA00023136"/>
    </source>
</evidence>
<dbReference type="InterPro" id="IPR013057">
    <property type="entry name" value="AA_transpt_TM"/>
</dbReference>
<feature type="transmembrane region" description="Helical" evidence="5">
    <location>
        <begin position="419"/>
        <end position="443"/>
    </location>
</feature>
<feature type="transmembrane region" description="Helical" evidence="5">
    <location>
        <begin position="122"/>
        <end position="139"/>
    </location>
</feature>
<evidence type="ECO:0000313" key="7">
    <source>
        <dbReference type="EMBL" id="KAL1521675.1"/>
    </source>
</evidence>
<evidence type="ECO:0000256" key="2">
    <source>
        <dbReference type="ARBA" id="ARBA00022692"/>
    </source>
</evidence>
<dbReference type="PANTHER" id="PTHR22950:SF702">
    <property type="entry name" value="AMINO ACID TRANSPORTER PROTEIN"/>
    <property type="match status" value="1"/>
</dbReference>
<dbReference type="GO" id="GO:0015179">
    <property type="term" value="F:L-amino acid transmembrane transporter activity"/>
    <property type="evidence" value="ECO:0007669"/>
    <property type="project" value="TreeGrafter"/>
</dbReference>
<feature type="transmembrane region" description="Helical" evidence="5">
    <location>
        <begin position="311"/>
        <end position="331"/>
    </location>
</feature>
<keyword evidence="8" id="KW-1185">Reference proteome</keyword>
<evidence type="ECO:0000313" key="8">
    <source>
        <dbReference type="Proteomes" id="UP001515480"/>
    </source>
</evidence>